<keyword evidence="2" id="KW-1133">Transmembrane helix</keyword>
<dbReference type="EMBL" id="JBHMDY010000004">
    <property type="protein sequence ID" value="MFB9259318.1"/>
    <property type="molecule type" value="Genomic_DNA"/>
</dbReference>
<protein>
    <submittedName>
        <fullName evidence="3">DUF2993 domain-containing protein</fullName>
    </submittedName>
</protein>
<comment type="caution">
    <text evidence="3">The sequence shown here is derived from an EMBL/GenBank/DDBJ whole genome shotgun (WGS) entry which is preliminary data.</text>
</comment>
<gene>
    <name evidence="3" type="ORF">ACFFVD_05825</name>
</gene>
<feature type="region of interest" description="Disordered" evidence="1">
    <location>
        <begin position="1"/>
        <end position="64"/>
    </location>
</feature>
<reference evidence="3 4" key="1">
    <citation type="submission" date="2024-09" db="EMBL/GenBank/DDBJ databases">
        <authorList>
            <person name="Sun Q."/>
            <person name="Mori K."/>
        </authorList>
    </citation>
    <scope>NUCLEOTIDE SEQUENCE [LARGE SCALE GENOMIC DNA]</scope>
    <source>
        <strain evidence="3 4">CCM 7659</strain>
    </source>
</reference>
<evidence type="ECO:0000313" key="3">
    <source>
        <dbReference type="EMBL" id="MFB9259318.1"/>
    </source>
</evidence>
<keyword evidence="2" id="KW-0812">Transmembrane</keyword>
<dbReference type="Proteomes" id="UP001589700">
    <property type="component" value="Unassembled WGS sequence"/>
</dbReference>
<keyword evidence="4" id="KW-1185">Reference proteome</keyword>
<dbReference type="RefSeq" id="WP_182633383.1">
    <property type="nucleotide sequence ID" value="NZ_JAALDM010000281.1"/>
</dbReference>
<name>A0ABV5JNP1_9ACTN</name>
<dbReference type="Pfam" id="PF11209">
    <property type="entry name" value="LmeA"/>
    <property type="match status" value="1"/>
</dbReference>
<evidence type="ECO:0000256" key="1">
    <source>
        <dbReference type="SAM" id="MobiDB-lite"/>
    </source>
</evidence>
<feature type="transmembrane region" description="Helical" evidence="2">
    <location>
        <begin position="74"/>
        <end position="96"/>
    </location>
</feature>
<evidence type="ECO:0000256" key="2">
    <source>
        <dbReference type="SAM" id="Phobius"/>
    </source>
</evidence>
<organism evidence="3 4">
    <name type="scientific">Dietzia aerolata</name>
    <dbReference type="NCBI Taxonomy" id="595984"/>
    <lineage>
        <taxon>Bacteria</taxon>
        <taxon>Bacillati</taxon>
        <taxon>Actinomycetota</taxon>
        <taxon>Actinomycetes</taxon>
        <taxon>Mycobacteriales</taxon>
        <taxon>Dietziaceae</taxon>
        <taxon>Dietzia</taxon>
    </lineage>
</organism>
<keyword evidence="2" id="KW-0472">Membrane</keyword>
<accession>A0ABV5JNP1</accession>
<feature type="compositionally biased region" description="Gly residues" evidence="1">
    <location>
        <begin position="39"/>
        <end position="64"/>
    </location>
</feature>
<proteinExistence type="predicted"/>
<evidence type="ECO:0000313" key="4">
    <source>
        <dbReference type="Proteomes" id="UP001589700"/>
    </source>
</evidence>
<dbReference type="InterPro" id="IPR021373">
    <property type="entry name" value="DUF2993"/>
</dbReference>
<sequence>MQPHDTQRLPAFDRPGVQNAETQQFPAAPSAQGGYPLAGSGGPGGPGQGGPGSGVGGSGAVGGGVKRRRRGPMIALFAGIAVILVVLGLVGLEFGLRNSIKDQMAQEITTSLGSPAQVELGATPVLLSYFNGTLGSVRITTDGSAAEGASGPAPAIDIRAEGVRSEGDVTHVDSLNGTAFVSDEAMTTAAAGEQVGGDSMLGGLIQVQQITSDPASGTLRVSISGLAEAVVTPRLTNGNLEMQPEQASIFGFTLPPELLGGTISMMDSALAELPEGVELTGVHVVDGGMTVDLAGTDVVLESTN</sequence>